<dbReference type="InterPro" id="IPR050155">
    <property type="entry name" value="HAD-like_hydrolase_sf"/>
</dbReference>
<dbReference type="AlphaFoldDB" id="A0A369VTR9"/>
<comment type="caution">
    <text evidence="1">The sequence shown here is derived from an EMBL/GenBank/DDBJ whole genome shotgun (WGS) entry which is preliminary data.</text>
</comment>
<dbReference type="SUPFAM" id="SSF56784">
    <property type="entry name" value="HAD-like"/>
    <property type="match status" value="1"/>
</dbReference>
<evidence type="ECO:0000313" key="2">
    <source>
        <dbReference type="Proteomes" id="UP000253918"/>
    </source>
</evidence>
<dbReference type="OrthoDB" id="9797743at2"/>
<dbReference type="SFLD" id="SFLDG01129">
    <property type="entry name" value="C1.5:_HAD__Beta-PGM__Phosphata"/>
    <property type="match status" value="1"/>
</dbReference>
<evidence type="ECO:0000313" key="1">
    <source>
        <dbReference type="EMBL" id="RDE04570.1"/>
    </source>
</evidence>
<dbReference type="InterPro" id="IPR006439">
    <property type="entry name" value="HAD-SF_hydro_IA"/>
</dbReference>
<dbReference type="GO" id="GO:0006281">
    <property type="term" value="P:DNA repair"/>
    <property type="evidence" value="ECO:0007669"/>
    <property type="project" value="TreeGrafter"/>
</dbReference>
<dbReference type="PRINTS" id="PR00413">
    <property type="entry name" value="HADHALOGNASE"/>
</dbReference>
<dbReference type="SFLD" id="SFLDS00003">
    <property type="entry name" value="Haloacid_Dehalogenase"/>
    <property type="match status" value="1"/>
</dbReference>
<dbReference type="Gene3D" id="3.40.50.1000">
    <property type="entry name" value="HAD superfamily/HAD-like"/>
    <property type="match status" value="1"/>
</dbReference>
<proteinExistence type="predicted"/>
<dbReference type="PANTHER" id="PTHR43434:SF16">
    <property type="entry name" value="BLL8046 PROTEIN"/>
    <property type="match status" value="1"/>
</dbReference>
<dbReference type="Proteomes" id="UP000253918">
    <property type="component" value="Unassembled WGS sequence"/>
</dbReference>
<dbReference type="InterPro" id="IPR023214">
    <property type="entry name" value="HAD_sf"/>
</dbReference>
<dbReference type="Pfam" id="PF00702">
    <property type="entry name" value="Hydrolase"/>
    <property type="match status" value="1"/>
</dbReference>
<dbReference type="SFLD" id="SFLDG01135">
    <property type="entry name" value="C1.5.6:_HAD__Beta-PGM__Phospha"/>
    <property type="match status" value="1"/>
</dbReference>
<dbReference type="NCBIfam" id="TIGR01509">
    <property type="entry name" value="HAD-SF-IA-v3"/>
    <property type="match status" value="1"/>
</dbReference>
<dbReference type="GO" id="GO:0008967">
    <property type="term" value="F:phosphoglycolate phosphatase activity"/>
    <property type="evidence" value="ECO:0007669"/>
    <property type="project" value="TreeGrafter"/>
</dbReference>
<gene>
    <name evidence="1" type="ORF">DVW87_13285</name>
</gene>
<keyword evidence="2" id="KW-1185">Reference proteome</keyword>
<dbReference type="NCBIfam" id="TIGR01549">
    <property type="entry name" value="HAD-SF-IA-v1"/>
    <property type="match status" value="1"/>
</dbReference>
<protein>
    <submittedName>
        <fullName evidence="1">HAD family hydrolase</fullName>
    </submittedName>
</protein>
<dbReference type="EMBL" id="QQNB01000003">
    <property type="protein sequence ID" value="RDE04570.1"/>
    <property type="molecule type" value="Genomic_DNA"/>
</dbReference>
<dbReference type="InterPro" id="IPR036412">
    <property type="entry name" value="HAD-like_sf"/>
</dbReference>
<dbReference type="Gene3D" id="1.10.150.240">
    <property type="entry name" value="Putative phosphatase, domain 2"/>
    <property type="match status" value="1"/>
</dbReference>
<accession>A0A369VTR9</accession>
<dbReference type="GO" id="GO:0005829">
    <property type="term" value="C:cytosol"/>
    <property type="evidence" value="ECO:0007669"/>
    <property type="project" value="TreeGrafter"/>
</dbReference>
<name>A0A369VTR9_9SPHN</name>
<sequence length="223" mass="23197">MQDQAIEAVLFDLDGTLVDSNELHVAAWAQVFEGAGHAIPAEVIRGQIGKGGDNLVPALLPDLAEEAQEELADEHGRLFKQAFIDRVIPFPDAAALLRRVRQTGAKVVLASSASGEELDHYVELLGVGDVISATTSTDDVGASKPAPDIFAVALKKAAVAPDRAVAVGDTPYDAESAGRAGVRTVGVLSGGFAESALREAGAVAIYRDVAELLARFEESLLAG</sequence>
<organism evidence="1 2">
    <name type="scientific">Sphingomonas aracearum</name>
    <dbReference type="NCBI Taxonomy" id="2283317"/>
    <lineage>
        <taxon>Bacteria</taxon>
        <taxon>Pseudomonadati</taxon>
        <taxon>Pseudomonadota</taxon>
        <taxon>Alphaproteobacteria</taxon>
        <taxon>Sphingomonadales</taxon>
        <taxon>Sphingomonadaceae</taxon>
        <taxon>Sphingomonas</taxon>
    </lineage>
</organism>
<reference evidence="1 2" key="1">
    <citation type="submission" date="2018-07" db="EMBL/GenBank/DDBJ databases">
        <title>a novel species of Sphingomonas isolated from the rhizosphere soil of Araceae plant.</title>
        <authorList>
            <person name="Zhiyong W."/>
            <person name="Qinglan Z."/>
            <person name="Zhiwei F."/>
            <person name="Ding X."/>
            <person name="Gejiao W."/>
            <person name="Shixue Z."/>
        </authorList>
    </citation>
    <scope>NUCLEOTIDE SEQUENCE [LARGE SCALE GENOMIC DNA]</scope>
    <source>
        <strain evidence="1 2">WZY 27</strain>
    </source>
</reference>
<dbReference type="InterPro" id="IPR023198">
    <property type="entry name" value="PGP-like_dom2"/>
</dbReference>
<dbReference type="RefSeq" id="WP_114688306.1">
    <property type="nucleotide sequence ID" value="NZ_QQNB01000003.1"/>
</dbReference>
<keyword evidence="1" id="KW-0378">Hydrolase</keyword>
<dbReference type="PANTHER" id="PTHR43434">
    <property type="entry name" value="PHOSPHOGLYCOLATE PHOSPHATASE"/>
    <property type="match status" value="1"/>
</dbReference>